<gene>
    <name evidence="11" type="ORF">TSOC_006154</name>
</gene>
<keyword evidence="7" id="KW-0862">Zinc</keyword>
<name>A0A2J8A4F4_9CHLO</name>
<dbReference type="PANTHER" id="PTHR46223">
    <property type="entry name" value="HISTONE-LYSINE N-METHYLTRANSFERASE SUV39H"/>
    <property type="match status" value="1"/>
</dbReference>
<feature type="compositionally biased region" description="Low complexity" evidence="9">
    <location>
        <begin position="680"/>
        <end position="722"/>
    </location>
</feature>
<dbReference type="PANTHER" id="PTHR46223:SF3">
    <property type="entry name" value="HISTONE-LYSINE N-METHYLTRANSFERASE SET-23"/>
    <property type="match status" value="1"/>
</dbReference>
<dbReference type="InterPro" id="IPR001214">
    <property type="entry name" value="SET_dom"/>
</dbReference>
<feature type="region of interest" description="Disordered" evidence="9">
    <location>
        <begin position="603"/>
        <end position="771"/>
    </location>
</feature>
<evidence type="ECO:0000256" key="2">
    <source>
        <dbReference type="ARBA" id="ARBA00022454"/>
    </source>
</evidence>
<comment type="subcellular location">
    <subcellularLocation>
        <location evidence="1">Chromosome</location>
    </subcellularLocation>
</comment>
<keyword evidence="6" id="KW-0479">Metal-binding</keyword>
<evidence type="ECO:0000256" key="5">
    <source>
        <dbReference type="ARBA" id="ARBA00022691"/>
    </source>
</evidence>
<evidence type="ECO:0000256" key="8">
    <source>
        <dbReference type="SAM" id="Coils"/>
    </source>
</evidence>
<keyword evidence="3" id="KW-0489">Methyltransferase</keyword>
<feature type="compositionally biased region" description="Low complexity" evidence="9">
    <location>
        <begin position="733"/>
        <end position="771"/>
    </location>
</feature>
<evidence type="ECO:0000256" key="7">
    <source>
        <dbReference type="ARBA" id="ARBA00022833"/>
    </source>
</evidence>
<feature type="compositionally biased region" description="Pro residues" evidence="9">
    <location>
        <begin position="156"/>
        <end position="167"/>
    </location>
</feature>
<keyword evidence="4" id="KW-0808">Transferase</keyword>
<proteinExistence type="predicted"/>
<dbReference type="GO" id="GO:0005694">
    <property type="term" value="C:chromosome"/>
    <property type="evidence" value="ECO:0007669"/>
    <property type="project" value="UniProtKB-SubCell"/>
</dbReference>
<evidence type="ECO:0000313" key="12">
    <source>
        <dbReference type="Proteomes" id="UP000236333"/>
    </source>
</evidence>
<organism evidence="11 12">
    <name type="scientific">Tetrabaena socialis</name>
    <dbReference type="NCBI Taxonomy" id="47790"/>
    <lineage>
        <taxon>Eukaryota</taxon>
        <taxon>Viridiplantae</taxon>
        <taxon>Chlorophyta</taxon>
        <taxon>core chlorophytes</taxon>
        <taxon>Chlorophyceae</taxon>
        <taxon>CS clade</taxon>
        <taxon>Chlamydomonadales</taxon>
        <taxon>Tetrabaenaceae</taxon>
        <taxon>Tetrabaena</taxon>
    </lineage>
</organism>
<dbReference type="AlphaFoldDB" id="A0A2J8A4F4"/>
<dbReference type="SUPFAM" id="SSF81995">
    <property type="entry name" value="beta-sandwich domain of Sec23/24"/>
    <property type="match status" value="1"/>
</dbReference>
<feature type="coiled-coil region" evidence="8">
    <location>
        <begin position="353"/>
        <end position="380"/>
    </location>
</feature>
<evidence type="ECO:0000256" key="1">
    <source>
        <dbReference type="ARBA" id="ARBA00004286"/>
    </source>
</evidence>
<dbReference type="Gene3D" id="2.170.270.10">
    <property type="entry name" value="SET domain"/>
    <property type="match status" value="1"/>
</dbReference>
<accession>A0A2J8A4F4</accession>
<comment type="caution">
    <text evidence="11">The sequence shown here is derived from an EMBL/GenBank/DDBJ whole genome shotgun (WGS) entry which is preliminary data.</text>
</comment>
<dbReference type="InterPro" id="IPR046341">
    <property type="entry name" value="SET_dom_sf"/>
</dbReference>
<feature type="region of interest" description="Disordered" evidence="9">
    <location>
        <begin position="107"/>
        <end position="167"/>
    </location>
</feature>
<protein>
    <recommendedName>
        <fullName evidence="10">SET domain-containing protein</fullName>
    </recommendedName>
</protein>
<evidence type="ECO:0000256" key="9">
    <source>
        <dbReference type="SAM" id="MobiDB-lite"/>
    </source>
</evidence>
<keyword evidence="5" id="KW-0949">S-adenosyl-L-methionine</keyword>
<feature type="region of interest" description="Disordered" evidence="9">
    <location>
        <begin position="563"/>
        <end position="589"/>
    </location>
</feature>
<dbReference type="Proteomes" id="UP000236333">
    <property type="component" value="Unassembled WGS sequence"/>
</dbReference>
<dbReference type="GO" id="GO:0032259">
    <property type="term" value="P:methylation"/>
    <property type="evidence" value="ECO:0007669"/>
    <property type="project" value="UniProtKB-KW"/>
</dbReference>
<feature type="region of interest" description="Disordered" evidence="9">
    <location>
        <begin position="911"/>
        <end position="932"/>
    </location>
</feature>
<dbReference type="SUPFAM" id="SSF82199">
    <property type="entry name" value="SET domain"/>
    <property type="match status" value="1"/>
</dbReference>
<reference evidence="11 12" key="1">
    <citation type="journal article" date="2017" name="Mol. Biol. Evol.">
        <title>The 4-celled Tetrabaena socialis nuclear genome reveals the essential components for genetic control of cell number at the origin of multicellularity in the volvocine lineage.</title>
        <authorList>
            <person name="Featherston J."/>
            <person name="Arakaki Y."/>
            <person name="Hanschen E.R."/>
            <person name="Ferris P.J."/>
            <person name="Michod R.E."/>
            <person name="Olson B.J.S.C."/>
            <person name="Nozaki H."/>
            <person name="Durand P.M."/>
        </authorList>
    </citation>
    <scope>NUCLEOTIDE SEQUENCE [LARGE SCALE GENOMIC DNA]</scope>
    <source>
        <strain evidence="11 12">NIES-571</strain>
    </source>
</reference>
<evidence type="ECO:0000313" key="11">
    <source>
        <dbReference type="EMBL" id="PNH07388.1"/>
    </source>
</evidence>
<evidence type="ECO:0000256" key="6">
    <source>
        <dbReference type="ARBA" id="ARBA00022723"/>
    </source>
</evidence>
<keyword evidence="12" id="KW-1185">Reference proteome</keyword>
<feature type="compositionally biased region" description="Polar residues" evidence="9">
    <location>
        <begin position="660"/>
        <end position="674"/>
    </location>
</feature>
<keyword evidence="8" id="KW-0175">Coiled coil</keyword>
<evidence type="ECO:0000259" key="10">
    <source>
        <dbReference type="Pfam" id="PF00856"/>
    </source>
</evidence>
<dbReference type="GO" id="GO:0008168">
    <property type="term" value="F:methyltransferase activity"/>
    <property type="evidence" value="ECO:0007669"/>
    <property type="project" value="UniProtKB-KW"/>
</dbReference>
<feature type="compositionally biased region" description="Low complexity" evidence="9">
    <location>
        <begin position="580"/>
        <end position="589"/>
    </location>
</feature>
<dbReference type="Pfam" id="PF00856">
    <property type="entry name" value="SET"/>
    <property type="match status" value="1"/>
</dbReference>
<dbReference type="EMBL" id="PGGS01000183">
    <property type="protein sequence ID" value="PNH07388.1"/>
    <property type="molecule type" value="Genomic_DNA"/>
</dbReference>
<sequence>MSLAPGEVALAVPSCYMSADEVPAFVQGCQFTSVPWTYREDPAGCLGAPAPAPHLVYQAQPSRSCKLEFQELHKHCREQGTALKCRTAASTINHEIAVLLVAGHIPRRPALPAHPPPHHQQQQPQNLRHEQQQQPQHKQQQLRAGPAAIDAGHSSQPPPPPLKPQPRPVPCFFGFMLPFNRLLDLAPGRSAEETWLDRRLKERRSAAPEAMQLKAWRQELRACPRDPLSGLPVAERNVRFLGYWDKASSTVAAGAGDGGYSPTMHCSLVRGVMPGESFTYSLRPMKRVGESSALEPVLTDLEDSFLTDCYAGSSRAAKDKDCTPLSCGGLRAREALKQLRLEGCPVRLEVRLAAIKDAERKELDAELEQLNAELRALDGRGRGKDAKFEDLDARLDSLVANHAVLDAKRAELDKRKDLGTFTAEFISNGTYVFEYVGVLRTGKEMAEHEPAYKAAGLHYTYDLCHTDVTKDNLNKAQETELTSTRLMMVDATHIGSVARFVNHRCEGANLTPVNVCGVAVHPLPTPSPTPTCGADRCLGVVFPWRRRDKAKAGRRTALGGLVASDADSDSSSADDDSDDCAASVSSGGGAPVATAAAGGVASRAGACSGRSDDAGGGDVSSAGPGPARQPGVPARAAARFTTSGRASAAPPTGGTPGVSAGQSRPATGGASSTPPRLCSRGAAAANTAAPPRGAAANSHGGAGSSAAAAAGPAPRGSARGSAEPAPKRPRLEPAGAAVAAVAPPANARTGAGSSGGARAPGSGGSAAACSSDKAVGTGYSGGGGGSSGGGGGGSVSGEDVAMTGAAAAAGFGAGIAPGVRREAGFGPGGGGPPQPGHRPAMLAERRPGGTARAAAGGAATMRLTTTPDAACTAAACGHGAVEAIGSPGAAGGSGHRLGAGGALGHGGVMLGLGPDDGEASDSNSDFDASYPR</sequence>
<dbReference type="GO" id="GO:0046872">
    <property type="term" value="F:metal ion binding"/>
    <property type="evidence" value="ECO:0007669"/>
    <property type="project" value="UniProtKB-KW"/>
</dbReference>
<evidence type="ECO:0000256" key="3">
    <source>
        <dbReference type="ARBA" id="ARBA00022603"/>
    </source>
</evidence>
<feature type="compositionally biased region" description="Acidic residues" evidence="9">
    <location>
        <begin position="566"/>
        <end position="579"/>
    </location>
</feature>
<keyword evidence="2" id="KW-0158">Chromosome</keyword>
<evidence type="ECO:0000256" key="4">
    <source>
        <dbReference type="ARBA" id="ARBA00022679"/>
    </source>
</evidence>
<dbReference type="OrthoDB" id="5792673at2759"/>
<dbReference type="InterPro" id="IPR050973">
    <property type="entry name" value="H3K9_Histone-Lys_N-MTase"/>
</dbReference>
<feature type="compositionally biased region" description="Low complexity" evidence="9">
    <location>
        <begin position="119"/>
        <end position="144"/>
    </location>
</feature>
<feature type="domain" description="SET" evidence="10">
    <location>
        <begin position="419"/>
        <end position="507"/>
    </location>
</feature>